<evidence type="ECO:0000313" key="3">
    <source>
        <dbReference type="Proteomes" id="UP000515591"/>
    </source>
</evidence>
<dbReference type="Proteomes" id="UP000515591">
    <property type="component" value="Chromosome"/>
</dbReference>
<name>A0A6S5RVA9_9GAMM</name>
<gene>
    <name evidence="2" type="ORF">WP8S17C03_29830</name>
</gene>
<keyword evidence="1" id="KW-0812">Transmembrane</keyword>
<proteinExistence type="predicted"/>
<dbReference type="InterPro" id="IPR008727">
    <property type="entry name" value="PAAR_motif"/>
</dbReference>
<reference evidence="2 3" key="1">
    <citation type="submission" date="2019-12" db="EMBL/GenBank/DDBJ databases">
        <title>complete genome sequences of Pseudomonas otitidis str. WP8-S17-CRE-03 isolated from wastewater treatment plant effluent.</title>
        <authorList>
            <person name="Sekizuka T."/>
            <person name="Itokawa K."/>
            <person name="Yatsu K."/>
            <person name="Inamine Y."/>
            <person name="Kuroda M."/>
        </authorList>
    </citation>
    <scope>NUCLEOTIDE SEQUENCE [LARGE SCALE GENOMIC DNA]</scope>
    <source>
        <strain evidence="2 3">WP8-S17-CRE-03</strain>
    </source>
</reference>
<dbReference type="Pfam" id="PF05488">
    <property type="entry name" value="PAAR_motif"/>
    <property type="match status" value="1"/>
</dbReference>
<dbReference type="RefSeq" id="WP_182850108.1">
    <property type="nucleotide sequence ID" value="NZ_AP022213.1"/>
</dbReference>
<organism evidence="2 3">
    <name type="scientific">Metapseudomonas otitidis</name>
    <dbReference type="NCBI Taxonomy" id="319939"/>
    <lineage>
        <taxon>Bacteria</taxon>
        <taxon>Pseudomonadati</taxon>
        <taxon>Pseudomonadota</taxon>
        <taxon>Gammaproteobacteria</taxon>
        <taxon>Pseudomonadales</taxon>
        <taxon>Pseudomonadaceae</taxon>
        <taxon>Metapseudomonas</taxon>
    </lineage>
</organism>
<evidence type="ECO:0008006" key="4">
    <source>
        <dbReference type="Google" id="ProtNLM"/>
    </source>
</evidence>
<keyword evidence="1" id="KW-0472">Membrane</keyword>
<dbReference type="AlphaFoldDB" id="A0A6S5RVA9"/>
<sequence>MDAQAAARLGDEIAHGFGLAAMVAGAVAGALIGAAVIAATAATGGVALAVMAGSIAAGGLSMFQVVKGLSTIFNLPEPTTGVLIRGSPNVFVNARNAMRAGEDAASSCSGLPCSHPYWPFEVVIAEGSATVYINGKPAARLTSKMSCGAHIKTGSENTFIGGPTERVAFVLDIEGWVHSGLEILGLAALGVGLVVAAMAGLAVLATTVVIGGAMFAGMELLGHLGDRLGPGYRDLLQGVAGLALLGMGPKMAKLGAPKTPKTFEEVYAKAPAAKAEIDAVADALAAKHQGTVAKAPIKSRERALQKIEGEYEGDATRIKDLARNTVIVPEEKIATVAAELKEMGAKVRVIDGAEDPLGYSGINATMKTKAGITAEIQVNSPEMIYAKESEPLARQLLGDDVYNAVAEKAGVPGGKGHKYYEDWRVLGSDSPEAQAIAEQSRAYYEAVRNSIGN</sequence>
<accession>A0A6S5RVA9</accession>
<evidence type="ECO:0000313" key="2">
    <source>
        <dbReference type="EMBL" id="BBT16934.1"/>
    </source>
</evidence>
<protein>
    <recommendedName>
        <fullName evidence="4">Zn-binding Pro-Ala-Ala-Arg (PAAR) domain-containing protein, incolved in TypeVI secretion</fullName>
    </recommendedName>
</protein>
<feature type="transmembrane region" description="Helical" evidence="1">
    <location>
        <begin position="45"/>
        <end position="66"/>
    </location>
</feature>
<evidence type="ECO:0000256" key="1">
    <source>
        <dbReference type="SAM" id="Phobius"/>
    </source>
</evidence>
<dbReference type="Gene3D" id="2.60.200.60">
    <property type="match status" value="1"/>
</dbReference>
<keyword evidence="1" id="KW-1133">Transmembrane helix</keyword>
<feature type="transmembrane region" description="Helical" evidence="1">
    <location>
        <begin position="17"/>
        <end position="39"/>
    </location>
</feature>
<dbReference type="EMBL" id="AP022213">
    <property type="protein sequence ID" value="BBT16934.1"/>
    <property type="molecule type" value="Genomic_DNA"/>
</dbReference>
<feature type="transmembrane region" description="Helical" evidence="1">
    <location>
        <begin position="183"/>
        <end position="215"/>
    </location>
</feature>
<dbReference type="CDD" id="cd14742">
    <property type="entry name" value="PAAR_RHS"/>
    <property type="match status" value="1"/>
</dbReference>